<reference evidence="1 2" key="1">
    <citation type="journal article" date="2024" name="IMA Fungus">
        <title>IMA Genome - F19 : A genome assembly and annotation guide to empower mycologists, including annotated draft genome sequences of Ceratocystis pirilliformis, Diaporthe australafricana, Fusarium ophioides, Paecilomyces lecythidis, and Sporothrix stenoceras.</title>
        <authorList>
            <person name="Aylward J."/>
            <person name="Wilson A.M."/>
            <person name="Visagie C.M."/>
            <person name="Spraker J."/>
            <person name="Barnes I."/>
            <person name="Buitendag C."/>
            <person name="Ceriani C."/>
            <person name="Del Mar Angel L."/>
            <person name="du Plessis D."/>
            <person name="Fuchs T."/>
            <person name="Gasser K."/>
            <person name="Kramer D."/>
            <person name="Li W."/>
            <person name="Munsamy K."/>
            <person name="Piso A."/>
            <person name="Price J.L."/>
            <person name="Sonnekus B."/>
            <person name="Thomas C."/>
            <person name="van der Nest A."/>
            <person name="van Dijk A."/>
            <person name="van Heerden A."/>
            <person name="van Vuuren N."/>
            <person name="Yilmaz N."/>
            <person name="Duong T.A."/>
            <person name="van der Merwe N.A."/>
            <person name="Wingfield M.J."/>
            <person name="Wingfield B.D."/>
        </authorList>
    </citation>
    <scope>NUCLEOTIDE SEQUENCE [LARGE SCALE GENOMIC DNA]</scope>
    <source>
        <strain evidence="1 2">CMW 18167</strain>
    </source>
</reference>
<name>A0ABR3XSE1_9EURO</name>
<protein>
    <recommendedName>
        <fullName evidence="3">Nuclear distribution protein RO10</fullName>
    </recommendedName>
</protein>
<organism evidence="1 2">
    <name type="scientific">Paecilomyces lecythidis</name>
    <dbReference type="NCBI Taxonomy" id="3004212"/>
    <lineage>
        <taxon>Eukaryota</taxon>
        <taxon>Fungi</taxon>
        <taxon>Dikarya</taxon>
        <taxon>Ascomycota</taxon>
        <taxon>Pezizomycotina</taxon>
        <taxon>Eurotiomycetes</taxon>
        <taxon>Eurotiomycetidae</taxon>
        <taxon>Eurotiales</taxon>
        <taxon>Thermoascaceae</taxon>
        <taxon>Paecilomyces</taxon>
    </lineage>
</organism>
<accession>A0ABR3XSE1</accession>
<gene>
    <name evidence="1" type="ORF">Plec18167_004206</name>
</gene>
<proteinExistence type="predicted"/>
<evidence type="ECO:0008006" key="3">
    <source>
        <dbReference type="Google" id="ProtNLM"/>
    </source>
</evidence>
<dbReference type="Proteomes" id="UP001583193">
    <property type="component" value="Unassembled WGS sequence"/>
</dbReference>
<evidence type="ECO:0000313" key="2">
    <source>
        <dbReference type="Proteomes" id="UP001583193"/>
    </source>
</evidence>
<evidence type="ECO:0000313" key="1">
    <source>
        <dbReference type="EMBL" id="KAL1878911.1"/>
    </source>
</evidence>
<keyword evidence="2" id="KW-1185">Reference proteome</keyword>
<sequence>MTVESDSIAGSTIELLEARLRRLEYFLTGDVNWTGQPAPAPRPDGLDDTVARRLARLESGLQALSKTIPAIHDVLQLHGASDADCFELQTDDRHPDLFRSIPQQDIPTTLTVQNLASIVLSYASAFPETASRLTSLNDLPIPDAEASASLVELQPRLDRLAKMQEEQASEVSELRTRSARVLQRWYEIGLVGSGECWADWEGRLEEVDRELRREEVVREKRAHEI</sequence>
<comment type="caution">
    <text evidence="1">The sequence shown here is derived from an EMBL/GenBank/DDBJ whole genome shotgun (WGS) entry which is preliminary data.</text>
</comment>
<dbReference type="EMBL" id="JAVDPF010000011">
    <property type="protein sequence ID" value="KAL1878911.1"/>
    <property type="molecule type" value="Genomic_DNA"/>
</dbReference>